<dbReference type="CDD" id="cd16387">
    <property type="entry name" value="ParB_N_Srx"/>
    <property type="match status" value="1"/>
</dbReference>
<dbReference type="PROSITE" id="PS50818">
    <property type="entry name" value="INTEIN_C_TER"/>
    <property type="match status" value="1"/>
</dbReference>
<dbReference type="PANTHER" id="PTHR32305">
    <property type="match status" value="1"/>
</dbReference>
<proteinExistence type="predicted"/>
<gene>
    <name evidence="3" type="ORF">K0T92_15180</name>
</gene>
<dbReference type="PANTHER" id="PTHR32305:SF15">
    <property type="entry name" value="PROTEIN RHSA-RELATED"/>
    <property type="match status" value="1"/>
</dbReference>
<dbReference type="CDD" id="cd00081">
    <property type="entry name" value="Hint"/>
    <property type="match status" value="1"/>
</dbReference>
<dbReference type="RefSeq" id="WP_219873328.1">
    <property type="nucleotide sequence ID" value="NZ_JAHZIJ010000010.1"/>
</dbReference>
<evidence type="ECO:0000313" key="3">
    <source>
        <dbReference type="EMBL" id="MBW7476087.1"/>
    </source>
</evidence>
<dbReference type="SUPFAM" id="SSF51294">
    <property type="entry name" value="Hedgehog/intein (Hint) domain"/>
    <property type="match status" value="1"/>
</dbReference>
<name>A0ABS7D817_9BACL</name>
<dbReference type="InterPro" id="IPR036844">
    <property type="entry name" value="Hint_dom_sf"/>
</dbReference>
<protein>
    <recommendedName>
        <fullName evidence="2">Hint domain-containing protein</fullName>
    </recommendedName>
</protein>
<dbReference type="Gene3D" id="2.180.10.10">
    <property type="entry name" value="RHS repeat-associated core"/>
    <property type="match status" value="1"/>
</dbReference>
<dbReference type="EMBL" id="JAHZIJ010000010">
    <property type="protein sequence ID" value="MBW7476087.1"/>
    <property type="molecule type" value="Genomic_DNA"/>
</dbReference>
<dbReference type="Proteomes" id="UP000812277">
    <property type="component" value="Unassembled WGS sequence"/>
</dbReference>
<accession>A0ABS7D817</accession>
<comment type="caution">
    <text evidence="3">The sequence shown here is derived from an EMBL/GenBank/DDBJ whole genome shotgun (WGS) entry which is preliminary data.</text>
</comment>
<sequence>MPMEQGNLILKKTTNNHVGSTNTHQSIEYKYNSRNQLRMVVTYDNGSAENYTQFYYDSVGNKVRMYTGLSTPLVINGLDSVSAGSDTEYSVTKYEYDRFNRMKRMIDPMQQEETYEYDINGNLKRKEDRNGAITVNTYDGLNRLRTTNVTTDTEKLNTSSVYEYSLSGRLTKSSNSEAVSHFYYDDLGRLTKEETQGGVSKLYNYNANNNRISFKVISGGSEISHNTYSYNTMDRMHQLSTNGNLTATYQYNDNGYTEFINYANNTVASYTYNLANKLKSLSHTINGTITSQFSYDYNVDGSLYQKVELAGGNVATTSYQYDGLGRLYKTFEAGKVSTFNYDDANNRKSLVVQQGSALIQTDYNYDLNNRLIEESVGESNLRTVTTYDYDNNGNQLSKVKEIISSLDPNINEDYLLSKFGEGEGNDIVFYTYNGKNELIEVESEAFKSSYAYDPKGIRIWKMVNGQKTTHIWDGSNLAADVKPTGTSIYIRGNQLLASVGDNGTVYYLHNGHGDVVETRQGDGSLINSYKYDAFGVEIDSDTADTNPFRYGGQYFDEETDTYYLRARNYQPGIGRFTTEDTYKGQIADPLTLNLYAYAQNNPLMYHDPTGHFIDIIADIGFAIYDTIELIRDPSWENAGYLALDVGSAFVPFLSGTGAAVRTATHVDDVMKHSDEVYDLYNKCNCFTSGTKVLTDKGEKPIEDIEVGDMVLSKDDTTGEVAYKEVLGLFQKQAEEIHYVHIGDEIIEVTGEHPFWLDGKGWTLVKDLKVGDLLVTSDGTKLAIDKIEKEPRQATVYNFEVEDFNSYFVSNLGIWVHNCAVKGTVDSLNPKEINFMQSSIKNKTGDYTVLGNADALKSGKLSPSDLETINVWKNGAGKIWTLDHRRLAAFRIAGTEKIPVQWATKEMIESQMWKMTTKNGGSSIKLKMADGNNLTIK</sequence>
<evidence type="ECO:0000313" key="4">
    <source>
        <dbReference type="Proteomes" id="UP000812277"/>
    </source>
</evidence>
<dbReference type="Gene3D" id="2.170.16.10">
    <property type="entry name" value="Hedgehog/Intein (Hint) domain"/>
    <property type="match status" value="1"/>
</dbReference>
<dbReference type="Pfam" id="PF25023">
    <property type="entry name" value="TEN_YD-shell"/>
    <property type="match status" value="1"/>
</dbReference>
<evidence type="ECO:0000256" key="1">
    <source>
        <dbReference type="ARBA" id="ARBA00022737"/>
    </source>
</evidence>
<evidence type="ECO:0000259" key="2">
    <source>
        <dbReference type="SMART" id="SM00306"/>
    </source>
</evidence>
<dbReference type="PROSITE" id="PS50817">
    <property type="entry name" value="INTEIN_N_TER"/>
    <property type="match status" value="1"/>
</dbReference>
<dbReference type="NCBIfam" id="TIGR03696">
    <property type="entry name" value="Rhs_assc_core"/>
    <property type="match status" value="1"/>
</dbReference>
<dbReference type="NCBIfam" id="TIGR01443">
    <property type="entry name" value="intein_Cterm"/>
    <property type="match status" value="1"/>
</dbReference>
<dbReference type="InterPro" id="IPR050708">
    <property type="entry name" value="T6SS_VgrG/RHS"/>
</dbReference>
<organism evidence="3 4">
    <name type="scientific">Paenibacillus oenotherae</name>
    <dbReference type="NCBI Taxonomy" id="1435645"/>
    <lineage>
        <taxon>Bacteria</taxon>
        <taxon>Bacillati</taxon>
        <taxon>Bacillota</taxon>
        <taxon>Bacilli</taxon>
        <taxon>Bacillales</taxon>
        <taxon>Paenibacillaceae</taxon>
        <taxon>Paenibacillus</taxon>
    </lineage>
</organism>
<dbReference type="InterPro" id="IPR030934">
    <property type="entry name" value="Intein_C"/>
</dbReference>
<dbReference type="InterPro" id="IPR003587">
    <property type="entry name" value="Hint_dom_N"/>
</dbReference>
<dbReference type="InterPro" id="IPR056823">
    <property type="entry name" value="TEN-like_YD-shell"/>
</dbReference>
<dbReference type="Pfam" id="PF07591">
    <property type="entry name" value="PT-HINT"/>
    <property type="match status" value="1"/>
</dbReference>
<keyword evidence="4" id="KW-1185">Reference proteome</keyword>
<dbReference type="InterPro" id="IPR022385">
    <property type="entry name" value="Rhs_assc_core"/>
</dbReference>
<dbReference type="InterPro" id="IPR006141">
    <property type="entry name" value="Intein_N"/>
</dbReference>
<feature type="domain" description="Hint" evidence="2">
    <location>
        <begin position="683"/>
        <end position="777"/>
    </location>
</feature>
<dbReference type="SMART" id="SM00306">
    <property type="entry name" value="HintN"/>
    <property type="match status" value="1"/>
</dbReference>
<reference evidence="3 4" key="1">
    <citation type="submission" date="2021-07" db="EMBL/GenBank/DDBJ databases">
        <title>Paenibacillus radiodurans sp. nov., isolated from the southeastern edge of Tengger Desert.</title>
        <authorList>
            <person name="Zhang G."/>
        </authorList>
    </citation>
    <scope>NUCLEOTIDE SEQUENCE [LARGE SCALE GENOMIC DNA]</scope>
    <source>
        <strain evidence="3 4">DT7-4</strain>
    </source>
</reference>
<keyword evidence="1" id="KW-0677">Repeat</keyword>